<evidence type="ECO:0000256" key="4">
    <source>
        <dbReference type="ARBA" id="ARBA00022989"/>
    </source>
</evidence>
<evidence type="ECO:0000256" key="5">
    <source>
        <dbReference type="ARBA" id="ARBA00023136"/>
    </source>
</evidence>
<gene>
    <name evidence="6 7" type="primary">nhaA</name>
    <name evidence="7" type="ORF">GRI44_02175</name>
</gene>
<keyword evidence="6" id="KW-0739">Sodium transport</keyword>
<feature type="transmembrane region" description="Helical" evidence="6">
    <location>
        <begin position="214"/>
        <end position="240"/>
    </location>
</feature>
<dbReference type="PANTHER" id="PTHR30341:SF0">
    <property type="entry name" value="NA(+)_H(+) ANTIPORTER NHAA"/>
    <property type="match status" value="1"/>
</dbReference>
<keyword evidence="6" id="KW-0813">Transport</keyword>
<feature type="transmembrane region" description="Helical" evidence="6">
    <location>
        <begin position="293"/>
        <end position="314"/>
    </location>
</feature>
<keyword evidence="6" id="KW-0915">Sodium</keyword>
<reference evidence="7 8" key="1">
    <citation type="submission" date="2019-12" db="EMBL/GenBank/DDBJ databases">
        <title>Genomic-based taxomic classification of the family Erythrobacteraceae.</title>
        <authorList>
            <person name="Xu L."/>
        </authorList>
    </citation>
    <scope>NUCLEOTIDE SEQUENCE [LARGE SCALE GENOMIC DNA]</scope>
    <source>
        <strain evidence="7 8">KCTC 52259</strain>
    </source>
</reference>
<comment type="caution">
    <text evidence="7">The sequence shown here is derived from an EMBL/GenBank/DDBJ whole genome shotgun (WGS) entry which is preliminary data.</text>
</comment>
<feature type="transmembrane region" description="Helical" evidence="6">
    <location>
        <begin position="260"/>
        <end position="281"/>
    </location>
</feature>
<keyword evidence="3 6" id="KW-0812">Transmembrane</keyword>
<feature type="transmembrane region" description="Helical" evidence="6">
    <location>
        <begin position="128"/>
        <end position="148"/>
    </location>
</feature>
<keyword evidence="6" id="KW-0050">Antiport</keyword>
<proteinExistence type="inferred from homology"/>
<evidence type="ECO:0000313" key="8">
    <source>
        <dbReference type="Proteomes" id="UP000473531"/>
    </source>
</evidence>
<comment type="similarity">
    <text evidence="6">Belongs to the NhaA Na(+)/H(+) (TC 2.A.33) antiporter family.</text>
</comment>
<feature type="transmembrane region" description="Helical" evidence="6">
    <location>
        <begin position="334"/>
        <end position="355"/>
    </location>
</feature>
<accession>A0A6L7GFW7</accession>
<dbReference type="GO" id="GO:0005886">
    <property type="term" value="C:plasma membrane"/>
    <property type="evidence" value="ECO:0007669"/>
    <property type="project" value="UniProtKB-SubCell"/>
</dbReference>
<dbReference type="PANTHER" id="PTHR30341">
    <property type="entry name" value="SODIUM ION/PROTON ANTIPORTER NHAA-RELATED"/>
    <property type="match status" value="1"/>
</dbReference>
<dbReference type="AlphaFoldDB" id="A0A6L7GFW7"/>
<name>A0A6L7GFW7_9SPHN</name>
<dbReference type="Pfam" id="PF06965">
    <property type="entry name" value="Na_H_antiport_1"/>
    <property type="match status" value="1"/>
</dbReference>
<dbReference type="HAMAP" id="MF_01844">
    <property type="entry name" value="NhaA"/>
    <property type="match status" value="1"/>
</dbReference>
<feature type="transmembrane region" description="Helical" evidence="6">
    <location>
        <begin position="362"/>
        <end position="383"/>
    </location>
</feature>
<feature type="transmembrane region" description="Helical" evidence="6">
    <location>
        <begin position="103"/>
        <end position="122"/>
    </location>
</feature>
<comment type="subcellular location">
    <subcellularLocation>
        <location evidence="1">Cell inner membrane</location>
        <topology evidence="1">Multi-pass membrane protein</topology>
    </subcellularLocation>
    <subcellularLocation>
        <location evidence="6">Cell membrane</location>
        <topology evidence="6">Multi-pass membrane protein</topology>
    </subcellularLocation>
</comment>
<dbReference type="Gene3D" id="1.20.1530.10">
    <property type="entry name" value="Na+/H+ antiporter like domain"/>
    <property type="match status" value="1"/>
</dbReference>
<evidence type="ECO:0000256" key="1">
    <source>
        <dbReference type="ARBA" id="ARBA00004429"/>
    </source>
</evidence>
<dbReference type="GO" id="GO:0006885">
    <property type="term" value="P:regulation of pH"/>
    <property type="evidence" value="ECO:0007669"/>
    <property type="project" value="UniProtKB-UniRule"/>
</dbReference>
<protein>
    <recommendedName>
        <fullName evidence="6">Na(+)/H(+) antiporter NhaA</fullName>
    </recommendedName>
    <alternativeName>
        <fullName evidence="6">Sodium/proton antiporter NhaA</fullName>
    </alternativeName>
</protein>
<sequence length="391" mass="40308">MFVASAAQSLRDFLKEESAGGVVLMVAAACALVLANSPLAAAYNSALATEIALTVGGAGIEKPALLWINDGLMALFFFLVGLEVKREVLTGQLSSWKQSSLPLFAAIGGMVLPALVFVAINWNQPENLAGWAVPAATDIAFALGILALLGSRVPVALKALLLAIAVIDDIGAIVIIALFYTPSVDVSMLLGAVGVFAVLLAIGKARVGSSLPYVILGAALWFFVLKSGVHATLAGVALAITVPMNDRKGRDVLERMEHGLHPWVAFLVVPVFALANAGVSFAGMELSAFAAPLPMGIALGLFVGKQLGIFGFAWAAARTGIASLPEGISWKQVYGLSLIAGIGFTMSLFIGNLAFASADQIAAVKLGVISGSLVAALAGIFILRNAESNPQ</sequence>
<feature type="transmembrane region" description="Helical" evidence="6">
    <location>
        <begin position="186"/>
        <end position="202"/>
    </location>
</feature>
<dbReference type="GO" id="GO:0015385">
    <property type="term" value="F:sodium:proton antiporter activity"/>
    <property type="evidence" value="ECO:0007669"/>
    <property type="project" value="UniProtKB-UniRule"/>
</dbReference>
<dbReference type="NCBIfam" id="TIGR00773">
    <property type="entry name" value="NhaA"/>
    <property type="match status" value="1"/>
</dbReference>
<dbReference type="InterPro" id="IPR004670">
    <property type="entry name" value="NhaA"/>
</dbReference>
<evidence type="ECO:0000256" key="3">
    <source>
        <dbReference type="ARBA" id="ARBA00022692"/>
    </source>
</evidence>
<evidence type="ECO:0000256" key="6">
    <source>
        <dbReference type="HAMAP-Rule" id="MF_01844"/>
    </source>
</evidence>
<dbReference type="NCBIfam" id="NF007112">
    <property type="entry name" value="PRK09561.1"/>
    <property type="match status" value="1"/>
</dbReference>
<keyword evidence="4 6" id="KW-1133">Transmembrane helix</keyword>
<dbReference type="NCBIfam" id="NF007111">
    <property type="entry name" value="PRK09560.1"/>
    <property type="match status" value="1"/>
</dbReference>
<evidence type="ECO:0000313" key="7">
    <source>
        <dbReference type="EMBL" id="MXP13561.1"/>
    </source>
</evidence>
<feature type="transmembrane region" description="Helical" evidence="6">
    <location>
        <begin position="64"/>
        <end position="82"/>
    </location>
</feature>
<dbReference type="Proteomes" id="UP000473531">
    <property type="component" value="Unassembled WGS sequence"/>
</dbReference>
<keyword evidence="6" id="KW-0406">Ion transport</keyword>
<dbReference type="InterPro" id="IPR023171">
    <property type="entry name" value="Na/H_antiporter_dom_sf"/>
</dbReference>
<dbReference type="EMBL" id="WTYU01000001">
    <property type="protein sequence ID" value="MXP13561.1"/>
    <property type="molecule type" value="Genomic_DNA"/>
</dbReference>
<evidence type="ECO:0000256" key="2">
    <source>
        <dbReference type="ARBA" id="ARBA00022475"/>
    </source>
</evidence>
<comment type="function">
    <text evidence="6">Na(+)/H(+) antiporter that extrudes sodium in exchange for external protons.</text>
</comment>
<dbReference type="RefSeq" id="WP_160599825.1">
    <property type="nucleotide sequence ID" value="NZ_WTYU01000001.1"/>
</dbReference>
<comment type="catalytic activity">
    <reaction evidence="6">
        <text>Na(+)(in) + 2 H(+)(out) = Na(+)(out) + 2 H(+)(in)</text>
        <dbReference type="Rhea" id="RHEA:29251"/>
        <dbReference type="ChEBI" id="CHEBI:15378"/>
        <dbReference type="ChEBI" id="CHEBI:29101"/>
    </reaction>
</comment>
<keyword evidence="8" id="KW-1185">Reference proteome</keyword>
<dbReference type="OrthoDB" id="9808135at2"/>
<organism evidence="7 8">
    <name type="scientific">Allopontixanthobacter confluentis</name>
    <dbReference type="NCBI Taxonomy" id="1849021"/>
    <lineage>
        <taxon>Bacteria</taxon>
        <taxon>Pseudomonadati</taxon>
        <taxon>Pseudomonadota</taxon>
        <taxon>Alphaproteobacteria</taxon>
        <taxon>Sphingomonadales</taxon>
        <taxon>Erythrobacteraceae</taxon>
        <taxon>Allopontixanthobacter</taxon>
    </lineage>
</organism>
<feature type="transmembrane region" description="Helical" evidence="6">
    <location>
        <begin position="160"/>
        <end position="180"/>
    </location>
</feature>
<keyword evidence="2 6" id="KW-1003">Cell membrane</keyword>
<feature type="transmembrane region" description="Helical" evidence="6">
    <location>
        <begin position="21"/>
        <end position="44"/>
    </location>
</feature>
<keyword evidence="5 6" id="KW-0472">Membrane</keyword>